<keyword evidence="1" id="KW-0472">Membrane</keyword>
<name>A0A5B8VS95_9SPHI</name>
<feature type="transmembrane region" description="Helical" evidence="1">
    <location>
        <begin position="301"/>
        <end position="326"/>
    </location>
</feature>
<evidence type="ECO:0000259" key="2">
    <source>
        <dbReference type="Pfam" id="PF01757"/>
    </source>
</evidence>
<dbReference type="InterPro" id="IPR002656">
    <property type="entry name" value="Acyl_transf_3_dom"/>
</dbReference>
<feature type="domain" description="Acyltransferase 3" evidence="2">
    <location>
        <begin position="21"/>
        <end position="357"/>
    </location>
</feature>
<keyword evidence="3" id="KW-0012">Acyltransferase</keyword>
<dbReference type="GO" id="GO:0000271">
    <property type="term" value="P:polysaccharide biosynthetic process"/>
    <property type="evidence" value="ECO:0007669"/>
    <property type="project" value="TreeGrafter"/>
</dbReference>
<sequence length="378" mass="43966">MSDTPSSEVPVKNKTRVFFPNLNGVRALAALMVVVSHIELHKILFHVRRIPGVDLLNFGKAGVSIFFALSGFLITYLLLEERRNFTTINFKGFYIRRLLRIWPLYFLVVAIGFSFFGGSTNALLLSVLFLPNLAFCLQMLPAIYDPIWSIGTEEQFYIFHPHFFRIKKTEHILYALCIFIICIWALQLVVDHLVTNHPVYLPLHQLMYYSRFDNMMIGAVIAVLYHNKKHPQFDLKIQKLFNKIFRKRYQMVIMNIFLIYLVIYLLYDVAHGDVLIALFASLLIVNLCETENAIFSFDYKILHYVGNISYGMYLLHKFVLFLVLYLVQRYLTQGNLVTENIIIYGSTIALTVAVASASYYGYEKPFLSIKKRFQKITQ</sequence>
<reference evidence="3 4" key="1">
    <citation type="journal article" date="2013" name="J. Microbiol.">
        <title>Mucilaginibacter ginsenosidivorax sp. nov., with ginsenoside converting activity isolated from sediment.</title>
        <authorList>
            <person name="Kim J.K."/>
            <person name="Choi T.E."/>
            <person name="Liu Q.M."/>
            <person name="Park H.Y."/>
            <person name="Yi T.H."/>
            <person name="Yoon M.H."/>
            <person name="Kim S.C."/>
            <person name="Im W.T."/>
        </authorList>
    </citation>
    <scope>NUCLEOTIDE SEQUENCE [LARGE SCALE GENOMIC DNA]</scope>
    <source>
        <strain evidence="3 4">KHI28</strain>
    </source>
</reference>
<evidence type="ECO:0000256" key="1">
    <source>
        <dbReference type="SAM" id="Phobius"/>
    </source>
</evidence>
<dbReference type="Pfam" id="PF01757">
    <property type="entry name" value="Acyl_transf_3"/>
    <property type="match status" value="1"/>
</dbReference>
<dbReference type="GO" id="GO:0016020">
    <property type="term" value="C:membrane"/>
    <property type="evidence" value="ECO:0007669"/>
    <property type="project" value="TreeGrafter"/>
</dbReference>
<dbReference type="PANTHER" id="PTHR23028:SF53">
    <property type="entry name" value="ACYL_TRANSF_3 DOMAIN-CONTAINING PROTEIN"/>
    <property type="match status" value="1"/>
</dbReference>
<feature type="transmembrane region" description="Helical" evidence="1">
    <location>
        <begin position="172"/>
        <end position="194"/>
    </location>
</feature>
<feature type="transmembrane region" description="Helical" evidence="1">
    <location>
        <begin position="206"/>
        <end position="227"/>
    </location>
</feature>
<protein>
    <submittedName>
        <fullName evidence="3">Acyltransferase</fullName>
    </submittedName>
</protein>
<dbReference type="KEGG" id="mgk:FSB76_00570"/>
<keyword evidence="3" id="KW-0808">Transferase</keyword>
<dbReference type="EMBL" id="CP042437">
    <property type="protein sequence ID" value="QEC74514.1"/>
    <property type="molecule type" value="Genomic_DNA"/>
</dbReference>
<evidence type="ECO:0000313" key="4">
    <source>
        <dbReference type="Proteomes" id="UP000321362"/>
    </source>
</evidence>
<keyword evidence="1" id="KW-1133">Transmembrane helix</keyword>
<organism evidence="3 4">
    <name type="scientific">Mucilaginibacter ginsenosidivorax</name>
    <dbReference type="NCBI Taxonomy" id="862126"/>
    <lineage>
        <taxon>Bacteria</taxon>
        <taxon>Pseudomonadati</taxon>
        <taxon>Bacteroidota</taxon>
        <taxon>Sphingobacteriia</taxon>
        <taxon>Sphingobacteriales</taxon>
        <taxon>Sphingobacteriaceae</taxon>
        <taxon>Mucilaginibacter</taxon>
    </lineage>
</organism>
<dbReference type="OrthoDB" id="290051at2"/>
<dbReference type="RefSeq" id="WP_147051672.1">
    <property type="nucleotide sequence ID" value="NZ_CP042437.1"/>
</dbReference>
<feature type="transmembrane region" description="Helical" evidence="1">
    <location>
        <begin position="99"/>
        <end position="116"/>
    </location>
</feature>
<dbReference type="InterPro" id="IPR050879">
    <property type="entry name" value="Acyltransferase_3"/>
</dbReference>
<proteinExistence type="predicted"/>
<gene>
    <name evidence="3" type="ORF">FSB76_00570</name>
</gene>
<feature type="transmembrane region" description="Helical" evidence="1">
    <location>
        <begin position="248"/>
        <end position="267"/>
    </location>
</feature>
<evidence type="ECO:0000313" key="3">
    <source>
        <dbReference type="EMBL" id="QEC74514.1"/>
    </source>
</evidence>
<dbReference type="AlphaFoldDB" id="A0A5B8VS95"/>
<dbReference type="GO" id="GO:0016747">
    <property type="term" value="F:acyltransferase activity, transferring groups other than amino-acyl groups"/>
    <property type="evidence" value="ECO:0007669"/>
    <property type="project" value="InterPro"/>
</dbReference>
<keyword evidence="4" id="KW-1185">Reference proteome</keyword>
<feature type="transmembrane region" description="Helical" evidence="1">
    <location>
        <begin position="58"/>
        <end position="79"/>
    </location>
</feature>
<dbReference type="Proteomes" id="UP000321362">
    <property type="component" value="Chromosome"/>
</dbReference>
<accession>A0A5B8VS95</accession>
<feature type="transmembrane region" description="Helical" evidence="1">
    <location>
        <begin position="122"/>
        <end position="144"/>
    </location>
</feature>
<feature type="transmembrane region" description="Helical" evidence="1">
    <location>
        <begin position="341"/>
        <end position="362"/>
    </location>
</feature>
<feature type="transmembrane region" description="Helical" evidence="1">
    <location>
        <begin position="273"/>
        <end position="289"/>
    </location>
</feature>
<dbReference type="PANTHER" id="PTHR23028">
    <property type="entry name" value="ACETYLTRANSFERASE"/>
    <property type="match status" value="1"/>
</dbReference>
<keyword evidence="1" id="KW-0812">Transmembrane</keyword>